<protein>
    <recommendedName>
        <fullName evidence="4">DUF1764-domain-containing protein</fullName>
    </recommendedName>
</protein>
<keyword evidence="3" id="KW-1185">Reference proteome</keyword>
<organism evidence="2 3">
    <name type="scientific">Panaeolus cyanescens</name>
    <dbReference type="NCBI Taxonomy" id="181874"/>
    <lineage>
        <taxon>Eukaryota</taxon>
        <taxon>Fungi</taxon>
        <taxon>Dikarya</taxon>
        <taxon>Basidiomycota</taxon>
        <taxon>Agaricomycotina</taxon>
        <taxon>Agaricomycetes</taxon>
        <taxon>Agaricomycetidae</taxon>
        <taxon>Agaricales</taxon>
        <taxon>Agaricineae</taxon>
        <taxon>Galeropsidaceae</taxon>
        <taxon>Panaeolus</taxon>
    </lineage>
</organism>
<evidence type="ECO:0000313" key="2">
    <source>
        <dbReference type="EMBL" id="PPQ67348.1"/>
    </source>
</evidence>
<gene>
    <name evidence="2" type="ORF">CVT24_011531</name>
</gene>
<dbReference type="OrthoDB" id="20835at2759"/>
<sequence length="151" mass="16407">MSEIDDIFASKGKVKQQVSQPDPPSQASKSKSKKKKSKSEKPKTAAEQPSTGKTPEPVPSQSKKRSLPETIVDSSSQIAAPPKRLKTKDAKKSKSSNSKSGPTDADFADSRGKSTRRQTEEGWLVYKEDELGIKDEGGDTPLCPFDCDCCF</sequence>
<evidence type="ECO:0000313" key="3">
    <source>
        <dbReference type="Proteomes" id="UP000284842"/>
    </source>
</evidence>
<dbReference type="Proteomes" id="UP000284842">
    <property type="component" value="Unassembled WGS sequence"/>
</dbReference>
<evidence type="ECO:0008006" key="4">
    <source>
        <dbReference type="Google" id="ProtNLM"/>
    </source>
</evidence>
<dbReference type="InterPro" id="IPR013885">
    <property type="entry name" value="DUF1764_euk"/>
</dbReference>
<feature type="region of interest" description="Disordered" evidence="1">
    <location>
        <begin position="1"/>
        <end position="122"/>
    </location>
</feature>
<evidence type="ECO:0000256" key="1">
    <source>
        <dbReference type="SAM" id="MobiDB-lite"/>
    </source>
</evidence>
<proteinExistence type="predicted"/>
<reference evidence="2 3" key="1">
    <citation type="journal article" date="2018" name="Evol. Lett.">
        <title>Horizontal gene cluster transfer increased hallucinogenic mushroom diversity.</title>
        <authorList>
            <person name="Reynolds H.T."/>
            <person name="Vijayakumar V."/>
            <person name="Gluck-Thaler E."/>
            <person name="Korotkin H.B."/>
            <person name="Matheny P.B."/>
            <person name="Slot J.C."/>
        </authorList>
    </citation>
    <scope>NUCLEOTIDE SEQUENCE [LARGE SCALE GENOMIC DNA]</scope>
    <source>
        <strain evidence="2 3">2629</strain>
    </source>
</reference>
<dbReference type="PANTHER" id="PTHR34066:SF1">
    <property type="entry name" value="DUF1764 FAMILY PROTEIN"/>
    <property type="match status" value="1"/>
</dbReference>
<feature type="compositionally biased region" description="Basic and acidic residues" evidence="1">
    <location>
        <begin position="108"/>
        <end position="122"/>
    </location>
</feature>
<comment type="caution">
    <text evidence="2">The sequence shown here is derived from an EMBL/GenBank/DDBJ whole genome shotgun (WGS) entry which is preliminary data.</text>
</comment>
<dbReference type="AlphaFoldDB" id="A0A409VM74"/>
<dbReference type="InParanoid" id="A0A409VM74"/>
<dbReference type="Pfam" id="PF08576">
    <property type="entry name" value="DUF1764"/>
    <property type="match status" value="1"/>
</dbReference>
<dbReference type="PANTHER" id="PTHR34066">
    <property type="entry name" value="GROWTH FACTOR 2"/>
    <property type="match status" value="1"/>
</dbReference>
<name>A0A409VM74_9AGAR</name>
<accession>A0A409VM74</accession>
<dbReference type="EMBL" id="NHTK01006025">
    <property type="protein sequence ID" value="PPQ67348.1"/>
    <property type="molecule type" value="Genomic_DNA"/>
</dbReference>